<accession>A0A517NKA1</accession>
<dbReference type="Proteomes" id="UP000318538">
    <property type="component" value="Chromosome"/>
</dbReference>
<proteinExistence type="predicted"/>
<sequence>MNGAMKADDSPKQGITHPSSPPKKQRRLRNITSKLRILAWKANLPTLY</sequence>
<reference evidence="2 3" key="1">
    <citation type="submission" date="2019-02" db="EMBL/GenBank/DDBJ databases">
        <title>Deep-cultivation of Planctomycetes and their phenomic and genomic characterization uncovers novel biology.</title>
        <authorList>
            <person name="Wiegand S."/>
            <person name="Jogler M."/>
            <person name="Boedeker C."/>
            <person name="Pinto D."/>
            <person name="Vollmers J."/>
            <person name="Rivas-Marin E."/>
            <person name="Kohn T."/>
            <person name="Peeters S.H."/>
            <person name="Heuer A."/>
            <person name="Rast P."/>
            <person name="Oberbeckmann S."/>
            <person name="Bunk B."/>
            <person name="Jeske O."/>
            <person name="Meyerdierks A."/>
            <person name="Storesund J.E."/>
            <person name="Kallscheuer N."/>
            <person name="Luecker S."/>
            <person name="Lage O.M."/>
            <person name="Pohl T."/>
            <person name="Merkel B.J."/>
            <person name="Hornburger P."/>
            <person name="Mueller R.-W."/>
            <person name="Bruemmer F."/>
            <person name="Labrenz M."/>
            <person name="Spormann A.M."/>
            <person name="Op den Camp H."/>
            <person name="Overmann J."/>
            <person name="Amann R."/>
            <person name="Jetten M.S.M."/>
            <person name="Mascher T."/>
            <person name="Medema M.H."/>
            <person name="Devos D.P."/>
            <person name="Kaster A.-K."/>
            <person name="Ovreas L."/>
            <person name="Rohde M."/>
            <person name="Galperin M.Y."/>
            <person name="Jogler C."/>
        </authorList>
    </citation>
    <scope>NUCLEOTIDE SEQUENCE [LARGE SCALE GENOMIC DNA]</scope>
    <source>
        <strain evidence="2 3">K22_7</strain>
    </source>
</reference>
<gene>
    <name evidence="2" type="ORF">K227x_60030</name>
</gene>
<feature type="compositionally biased region" description="Basic and acidic residues" evidence="1">
    <location>
        <begin position="1"/>
        <end position="11"/>
    </location>
</feature>
<name>A0A517NKA1_9BACT</name>
<protein>
    <submittedName>
        <fullName evidence="2">Uncharacterized protein</fullName>
    </submittedName>
</protein>
<dbReference type="KEGG" id="rlc:K227x_60030"/>
<dbReference type="EMBL" id="CP036525">
    <property type="protein sequence ID" value="QDT07575.1"/>
    <property type="molecule type" value="Genomic_DNA"/>
</dbReference>
<organism evidence="2 3">
    <name type="scientific">Rubripirellula lacrimiformis</name>
    <dbReference type="NCBI Taxonomy" id="1930273"/>
    <lineage>
        <taxon>Bacteria</taxon>
        <taxon>Pseudomonadati</taxon>
        <taxon>Planctomycetota</taxon>
        <taxon>Planctomycetia</taxon>
        <taxon>Pirellulales</taxon>
        <taxon>Pirellulaceae</taxon>
        <taxon>Rubripirellula</taxon>
    </lineage>
</organism>
<evidence type="ECO:0000256" key="1">
    <source>
        <dbReference type="SAM" id="MobiDB-lite"/>
    </source>
</evidence>
<evidence type="ECO:0000313" key="2">
    <source>
        <dbReference type="EMBL" id="QDT07575.1"/>
    </source>
</evidence>
<dbReference type="AlphaFoldDB" id="A0A517NKA1"/>
<keyword evidence="3" id="KW-1185">Reference proteome</keyword>
<feature type="region of interest" description="Disordered" evidence="1">
    <location>
        <begin position="1"/>
        <end position="30"/>
    </location>
</feature>
<evidence type="ECO:0000313" key="3">
    <source>
        <dbReference type="Proteomes" id="UP000318538"/>
    </source>
</evidence>